<feature type="domain" description="DUF4773" evidence="2">
    <location>
        <begin position="45"/>
        <end position="158"/>
    </location>
</feature>
<feature type="signal peptide" evidence="1">
    <location>
        <begin position="1"/>
        <end position="28"/>
    </location>
</feature>
<dbReference type="Pfam" id="PF15998">
    <property type="entry name" value="DUF4773"/>
    <property type="match status" value="1"/>
</dbReference>
<accession>A0AAD9RFU6</accession>
<proteinExistence type="predicted"/>
<dbReference type="EMBL" id="JAIFRP010000266">
    <property type="protein sequence ID" value="KAK2578498.1"/>
    <property type="molecule type" value="Genomic_DNA"/>
</dbReference>
<dbReference type="Proteomes" id="UP001258017">
    <property type="component" value="Unassembled WGS sequence"/>
</dbReference>
<dbReference type="InterPro" id="IPR031941">
    <property type="entry name" value="DUF4773"/>
</dbReference>
<evidence type="ECO:0000256" key="1">
    <source>
        <dbReference type="SAM" id="SignalP"/>
    </source>
</evidence>
<feature type="chain" id="PRO_5041906235" description="DUF4773 domain-containing protein" evidence="1">
    <location>
        <begin position="29"/>
        <end position="204"/>
    </location>
</feature>
<evidence type="ECO:0000313" key="3">
    <source>
        <dbReference type="EMBL" id="KAK2578498.1"/>
    </source>
</evidence>
<organism evidence="3 4">
    <name type="scientific">Odynerus spinipes</name>
    <dbReference type="NCBI Taxonomy" id="1348599"/>
    <lineage>
        <taxon>Eukaryota</taxon>
        <taxon>Metazoa</taxon>
        <taxon>Ecdysozoa</taxon>
        <taxon>Arthropoda</taxon>
        <taxon>Hexapoda</taxon>
        <taxon>Insecta</taxon>
        <taxon>Pterygota</taxon>
        <taxon>Neoptera</taxon>
        <taxon>Endopterygota</taxon>
        <taxon>Hymenoptera</taxon>
        <taxon>Apocrita</taxon>
        <taxon>Aculeata</taxon>
        <taxon>Vespoidea</taxon>
        <taxon>Vespidae</taxon>
        <taxon>Eumeninae</taxon>
        <taxon>Odynerus</taxon>
    </lineage>
</organism>
<comment type="caution">
    <text evidence="3">The sequence shown here is derived from an EMBL/GenBank/DDBJ whole genome shotgun (WGS) entry which is preliminary data.</text>
</comment>
<reference evidence="3" key="2">
    <citation type="journal article" date="2023" name="Commun. Biol.">
        <title>Intrasexual cuticular hydrocarbon dimorphism in a wasp sheds light on hydrocarbon biosynthesis genes in Hymenoptera.</title>
        <authorList>
            <person name="Moris V.C."/>
            <person name="Podsiadlowski L."/>
            <person name="Martin S."/>
            <person name="Oeyen J.P."/>
            <person name="Donath A."/>
            <person name="Petersen M."/>
            <person name="Wilbrandt J."/>
            <person name="Misof B."/>
            <person name="Liedtke D."/>
            <person name="Thamm M."/>
            <person name="Scheiner R."/>
            <person name="Schmitt T."/>
            <person name="Niehuis O."/>
        </authorList>
    </citation>
    <scope>NUCLEOTIDE SEQUENCE</scope>
    <source>
        <strain evidence="3">GBR_01_08_01A</strain>
    </source>
</reference>
<dbReference type="AlphaFoldDB" id="A0AAD9RFU6"/>
<reference evidence="3" key="1">
    <citation type="submission" date="2021-08" db="EMBL/GenBank/DDBJ databases">
        <authorList>
            <person name="Misof B."/>
            <person name="Oliver O."/>
            <person name="Podsiadlowski L."/>
            <person name="Donath A."/>
            <person name="Peters R."/>
            <person name="Mayer C."/>
            <person name="Rust J."/>
            <person name="Gunkel S."/>
            <person name="Lesny P."/>
            <person name="Martin S."/>
            <person name="Oeyen J.P."/>
            <person name="Petersen M."/>
            <person name="Panagiotis P."/>
            <person name="Wilbrandt J."/>
            <person name="Tanja T."/>
        </authorList>
    </citation>
    <scope>NUCLEOTIDE SEQUENCE</scope>
    <source>
        <strain evidence="3">GBR_01_08_01A</strain>
        <tissue evidence="3">Thorax + abdomen</tissue>
    </source>
</reference>
<evidence type="ECO:0000313" key="4">
    <source>
        <dbReference type="Proteomes" id="UP001258017"/>
    </source>
</evidence>
<keyword evidence="1" id="KW-0732">Signal</keyword>
<protein>
    <recommendedName>
        <fullName evidence="2">DUF4773 domain-containing protein</fullName>
    </recommendedName>
</protein>
<sequence>MYFTNKYQKCQIWIVVLLFALGLEVAKSQVTQNNDNVTRVHRNGCECIHHDCACCGHIEWDTVSWNGTLCATASYLDHDYGFSVTLTYNNITIINETISARNPPPICIGEDIIENLKAELCLRLYDITINKSHFHGCLELEARISKLNILPIHLGCFDNEHKPVPMFHAPLKSHMNTLAFNVYLFLLYAEARGQLAITPKQLNI</sequence>
<evidence type="ECO:0000259" key="2">
    <source>
        <dbReference type="Pfam" id="PF15998"/>
    </source>
</evidence>
<dbReference type="PANTHER" id="PTHR36299:SF2">
    <property type="entry name" value="DUF4773 DOMAIN-CONTAINING PROTEIN"/>
    <property type="match status" value="1"/>
</dbReference>
<dbReference type="PANTHER" id="PTHR36299">
    <property type="entry name" value="AGAP008005-PA"/>
    <property type="match status" value="1"/>
</dbReference>
<gene>
    <name evidence="3" type="ORF">KPH14_002057</name>
</gene>
<name>A0AAD9RFU6_9HYME</name>
<keyword evidence="4" id="KW-1185">Reference proteome</keyword>